<gene>
    <name evidence="1" type="ORF">HA050_04415</name>
</gene>
<sequence>MKHENIHQPSHIYPLIARRNAPAADTLFLTQAHGKPHSSQPDTPIFIGMTSQKKYAAPAMLTIQN</sequence>
<proteinExistence type="predicted"/>
<evidence type="ECO:0000313" key="1">
    <source>
        <dbReference type="EMBL" id="NHQ85356.1"/>
    </source>
</evidence>
<protein>
    <submittedName>
        <fullName evidence="1">Uncharacterized protein</fullName>
    </submittedName>
</protein>
<dbReference type="EMBL" id="JAAOLX010000002">
    <property type="protein sequence ID" value="NHQ85356.1"/>
    <property type="molecule type" value="Genomic_DNA"/>
</dbReference>
<reference evidence="1 2" key="1">
    <citation type="submission" date="2020-03" db="EMBL/GenBank/DDBJ databases">
        <title>Draft genome sequence of environmentally isolated violet-colored cultures.</title>
        <authorList>
            <person name="Wilson H.S."/>
        </authorList>
    </citation>
    <scope>NUCLEOTIDE SEQUENCE [LARGE SCALE GENOMIC DNA]</scope>
    <source>
        <strain evidence="1 2">HSC-16F04</strain>
    </source>
</reference>
<dbReference type="RefSeq" id="WP_166822590.1">
    <property type="nucleotide sequence ID" value="NZ_JAAOLX010000002.1"/>
</dbReference>
<comment type="caution">
    <text evidence="1">The sequence shown here is derived from an EMBL/GenBank/DDBJ whole genome shotgun (WGS) entry which is preliminary data.</text>
</comment>
<accession>A0ABX0KNR9</accession>
<evidence type="ECO:0000313" key="2">
    <source>
        <dbReference type="Proteomes" id="UP000712570"/>
    </source>
</evidence>
<name>A0ABX0KNR9_9NEIS</name>
<keyword evidence="2" id="KW-1185">Reference proteome</keyword>
<dbReference type="Proteomes" id="UP000712570">
    <property type="component" value="Unassembled WGS sequence"/>
</dbReference>
<organism evidence="1 2">
    <name type="scientific">Iodobacter violaceini</name>
    <dbReference type="NCBI Taxonomy" id="3044271"/>
    <lineage>
        <taxon>Bacteria</taxon>
        <taxon>Pseudomonadati</taxon>
        <taxon>Pseudomonadota</taxon>
        <taxon>Betaproteobacteria</taxon>
        <taxon>Neisseriales</taxon>
        <taxon>Chitinibacteraceae</taxon>
        <taxon>Iodobacter</taxon>
    </lineage>
</organism>